<keyword evidence="1" id="KW-0808">Transferase</keyword>
<dbReference type="Gene3D" id="3.40.50.11190">
    <property type="match status" value="1"/>
</dbReference>
<name>A0ABT6U2W7_9GAMM</name>
<organism evidence="1 2">
    <name type="scientific">Pseudoalteromonas shioyasakiensis</name>
    <dbReference type="NCBI Taxonomy" id="1190813"/>
    <lineage>
        <taxon>Bacteria</taxon>
        <taxon>Pseudomonadati</taxon>
        <taxon>Pseudomonadota</taxon>
        <taxon>Gammaproteobacteria</taxon>
        <taxon>Alteromonadales</taxon>
        <taxon>Pseudoalteromonadaceae</taxon>
        <taxon>Pseudoalteromonas</taxon>
    </lineage>
</organism>
<reference evidence="1 2" key="1">
    <citation type="submission" date="2022-02" db="EMBL/GenBank/DDBJ databases">
        <title>Genome analysis of Beneficial Microorganisms for Coral consortium from Pocillopora damicornis.</title>
        <authorList>
            <person name="Rosado P.M."/>
            <person name="Cardoso P.M."/>
            <person name="Rosado J.G."/>
            <person name="Schultz J."/>
            <person name="Rocha U."/>
            <person name="Costa T.K."/>
            <person name="Peixoto R.S."/>
        </authorList>
    </citation>
    <scope>NUCLEOTIDE SEQUENCE [LARGE SCALE GENOMIC DNA]</scope>
    <source>
        <strain evidence="1 2">BMC5</strain>
    </source>
</reference>
<dbReference type="EMBL" id="JAKUMG010000004">
    <property type="protein sequence ID" value="MDI4669575.1"/>
    <property type="molecule type" value="Genomic_DNA"/>
</dbReference>
<evidence type="ECO:0000313" key="1">
    <source>
        <dbReference type="EMBL" id="MDI4669575.1"/>
    </source>
</evidence>
<comment type="caution">
    <text evidence="1">The sequence shown here is derived from an EMBL/GenBank/DDBJ whole genome shotgun (WGS) entry which is preliminary data.</text>
</comment>
<dbReference type="Gene3D" id="3.40.50.2000">
    <property type="entry name" value="Glycogen Phosphorylase B"/>
    <property type="match status" value="1"/>
</dbReference>
<dbReference type="GO" id="GO:0016740">
    <property type="term" value="F:transferase activity"/>
    <property type="evidence" value="ECO:0007669"/>
    <property type="project" value="UniProtKB-KW"/>
</dbReference>
<gene>
    <name evidence="1" type="ORF">MKZ47_10755</name>
</gene>
<dbReference type="RefSeq" id="WP_175082342.1">
    <property type="nucleotide sequence ID" value="NZ_JAKUMG010000004.1"/>
</dbReference>
<evidence type="ECO:0000313" key="2">
    <source>
        <dbReference type="Proteomes" id="UP001156974"/>
    </source>
</evidence>
<proteinExistence type="predicted"/>
<dbReference type="Proteomes" id="UP001156974">
    <property type="component" value="Unassembled WGS sequence"/>
</dbReference>
<protein>
    <submittedName>
        <fullName evidence="1">Glycosyl transferase</fullName>
    </submittedName>
</protein>
<sequence>MKISITMRTKAKYIFYCNASKSTGLGHLSRSLNIARQISVLSNSPKVYFYGNYDLFAEQKICFYSFKVLKELRDAENTTIICDSYDFSQQHLLNLKRAGFKLCVIDDFNQYNFDFVNLLINFRLNADSFYQTTNPSCLGVNYFSFSPELVALRGEKLALPYKNEIEKVLIFIGGYDAFGVGVKVIAALDQVFTGIDFTLIDKEKPQLNVENNKVEIVGFTEDISSYFADSDLIISGGGLTKYEAGFCLIPNCSISQTREQHQDTLELAKNNLTYDLGLAEDASVDKLNQGITSFIKQKTKQVNSFVETYNTYSTRNLALEIMKV</sequence>
<keyword evidence="2" id="KW-1185">Reference proteome</keyword>
<accession>A0ABT6U2W7</accession>